<dbReference type="PROSITE" id="PS51143">
    <property type="entry name" value="MT_A70"/>
    <property type="match status" value="1"/>
</dbReference>
<comment type="similarity">
    <text evidence="3">Belongs to the MT-A70-like family.</text>
</comment>
<feature type="region of interest" description="Disordered" evidence="4">
    <location>
        <begin position="1"/>
        <end position="23"/>
    </location>
</feature>
<organism evidence="5 6">
    <name type="scientific">Nannochloropsis gaditana</name>
    <dbReference type="NCBI Taxonomy" id="72520"/>
    <lineage>
        <taxon>Eukaryota</taxon>
        <taxon>Sar</taxon>
        <taxon>Stramenopiles</taxon>
        <taxon>Ochrophyta</taxon>
        <taxon>Eustigmatophyceae</taxon>
        <taxon>Eustigmatales</taxon>
        <taxon>Monodopsidaceae</taxon>
        <taxon>Nannochloropsis</taxon>
    </lineage>
</organism>
<keyword evidence="2" id="KW-0539">Nucleus</keyword>
<dbReference type="GO" id="GO:0003729">
    <property type="term" value="F:mRNA binding"/>
    <property type="evidence" value="ECO:0007669"/>
    <property type="project" value="TreeGrafter"/>
</dbReference>
<feature type="region of interest" description="Disordered" evidence="4">
    <location>
        <begin position="551"/>
        <end position="584"/>
    </location>
</feature>
<dbReference type="GO" id="GO:0008168">
    <property type="term" value="F:methyltransferase activity"/>
    <property type="evidence" value="ECO:0007669"/>
    <property type="project" value="UniProtKB-KW"/>
</dbReference>
<proteinExistence type="inferred from homology"/>
<dbReference type="InterPro" id="IPR007757">
    <property type="entry name" value="MT-A70-like"/>
</dbReference>
<dbReference type="Proteomes" id="UP000019335">
    <property type="component" value="Chromosome 7"/>
</dbReference>
<protein>
    <submittedName>
        <fullName evidence="5">Methyltransferase-like protein 1</fullName>
    </submittedName>
</protein>
<dbReference type="OrthoDB" id="71416at2759"/>
<dbReference type="InterPro" id="IPR045123">
    <property type="entry name" value="METTL14-like"/>
</dbReference>
<dbReference type="PROSITE" id="PS51592">
    <property type="entry name" value="SAM_MTA70L_2"/>
    <property type="match status" value="1"/>
</dbReference>
<evidence type="ECO:0000256" key="2">
    <source>
        <dbReference type="ARBA" id="ARBA00023242"/>
    </source>
</evidence>
<dbReference type="PANTHER" id="PTHR13107">
    <property type="entry name" value="N6-ADENOSINE-METHYLTRANSFERASE NON-CATALYTIC SUBUNIT"/>
    <property type="match status" value="1"/>
</dbReference>
<comment type="subcellular location">
    <subcellularLocation>
        <location evidence="1">Nucleus</location>
    </subcellularLocation>
</comment>
<keyword evidence="6" id="KW-1185">Reference proteome</keyword>
<accession>W7TM67</accession>
<gene>
    <name evidence="5" type="ORF">Naga_100419g3</name>
</gene>
<reference evidence="5 6" key="1">
    <citation type="journal article" date="2014" name="Mol. Plant">
        <title>Chromosome Scale Genome Assembly and Transcriptome Profiling of Nannochloropsis gaditana in Nitrogen Depletion.</title>
        <authorList>
            <person name="Corteggiani Carpinelli E."/>
            <person name="Telatin A."/>
            <person name="Vitulo N."/>
            <person name="Forcato C."/>
            <person name="D'Angelo M."/>
            <person name="Schiavon R."/>
            <person name="Vezzi A."/>
            <person name="Giacometti G.M."/>
            <person name="Morosinotto T."/>
            <person name="Valle G."/>
        </authorList>
    </citation>
    <scope>NUCLEOTIDE SEQUENCE [LARGE SCALE GENOMIC DNA]</scope>
    <source>
        <strain evidence="5 6">B-31</strain>
    </source>
</reference>
<dbReference type="EMBL" id="AZIL01000518">
    <property type="protein sequence ID" value="EWM27127.1"/>
    <property type="molecule type" value="Genomic_DNA"/>
</dbReference>
<evidence type="ECO:0000313" key="5">
    <source>
        <dbReference type="EMBL" id="EWM27127.1"/>
    </source>
</evidence>
<comment type="caution">
    <text evidence="5">The sequence shown here is derived from an EMBL/GenBank/DDBJ whole genome shotgun (WGS) entry which is preliminary data.</text>
</comment>
<dbReference type="InterPro" id="IPR002052">
    <property type="entry name" value="DNA_methylase_N6_adenine_CS"/>
</dbReference>
<dbReference type="GO" id="GO:0032259">
    <property type="term" value="P:methylation"/>
    <property type="evidence" value="ECO:0007669"/>
    <property type="project" value="UniProtKB-KW"/>
</dbReference>
<dbReference type="Pfam" id="PF05063">
    <property type="entry name" value="MT-A70"/>
    <property type="match status" value="1"/>
</dbReference>
<dbReference type="SUPFAM" id="SSF53335">
    <property type="entry name" value="S-adenosyl-L-methionine-dependent methyltransferases"/>
    <property type="match status" value="1"/>
</dbReference>
<dbReference type="InterPro" id="IPR029063">
    <property type="entry name" value="SAM-dependent_MTases_sf"/>
</dbReference>
<evidence type="ECO:0000256" key="4">
    <source>
        <dbReference type="SAM" id="MobiDB-lite"/>
    </source>
</evidence>
<name>W7TM67_9STRA</name>
<dbReference type="PROSITE" id="PS00092">
    <property type="entry name" value="N6_MTASE"/>
    <property type="match status" value="1"/>
</dbReference>
<dbReference type="PANTHER" id="PTHR13107:SF0">
    <property type="entry name" value="N6-ADENOSINE-METHYLTRANSFERASE NON-CATALYTIC SUBUNIT"/>
    <property type="match status" value="1"/>
</dbReference>
<dbReference type="GO" id="GO:0036396">
    <property type="term" value="C:RNA N6-methyladenosine methyltransferase complex"/>
    <property type="evidence" value="ECO:0007669"/>
    <property type="project" value="UniProtKB-ARBA"/>
</dbReference>
<sequence length="584" mass="66666">MDRGPMPPPQKRHSTCGQGKGYSHAKSLMAPSTSHVFVKRRNLFLQTFDEQGELQEEESTSLRHNAFEVKNDYSQHFLQTRERPQNFIRDVTVEDGFAEYPKLAKLLSAKQHIVETRKTPAMYVKADLRTFDLRSLGTKFDIIYIDPPWEEYTRRAAPFVLNGKPSVCSETCDASLQLDEVWGHEDLESLPIDEIGELPSFVFLWCGSGGRITEGSAQGALHVEDGRRLLKKWGYRRCEEICWVKTNKHCQHSQPELSTSATSLFVRTKEHCLMGIKGSVRRNRDGHIIHCNVHTDLVVGEQPIDPLSTAKPEEIYTIMEQFCLGRRRLELFGCSRNIRPGWVTVGKDVPGTTYDARTYSRLMEEPGLNPDGTMCAGHLVGSTVLIEDLRPKTPPREQREREAAMGMLRKAVLRGRMDSLCRSSPRPRSRTVPSVSPQYVQSLHFNKHQKHPEWEQYAQQQAVQGQFWHIYENGFHNEGQYQGFGIYDETSINLSSFDHSEHHREEQHVSFVSPFTYPSDRNGFLPPFPVSQPPPPLASMNTSLHEHVLSSPTYGWRSSPLSSPHGQSGRGRGRERSVFQRKPF</sequence>
<evidence type="ECO:0000256" key="1">
    <source>
        <dbReference type="ARBA" id="ARBA00004123"/>
    </source>
</evidence>
<keyword evidence="5" id="KW-0489">Methyltransferase</keyword>
<evidence type="ECO:0000313" key="6">
    <source>
        <dbReference type="Proteomes" id="UP000019335"/>
    </source>
</evidence>
<dbReference type="GO" id="GO:0005634">
    <property type="term" value="C:nucleus"/>
    <property type="evidence" value="ECO:0007669"/>
    <property type="project" value="UniProtKB-SubCell"/>
</dbReference>
<evidence type="ECO:0000256" key="3">
    <source>
        <dbReference type="PROSITE-ProRule" id="PRU00489"/>
    </source>
</evidence>
<keyword evidence="5" id="KW-0808">Transferase</keyword>
<dbReference type="AlphaFoldDB" id="W7TM67"/>